<accession>A0AAV4LW39</accession>
<sequence>MKNKKARDFSTKKARVGRQQFRKHASSDAKLLANVGQLKRTVKLATQSIVVNKDRLNVTSRRLTLAELIGKSRHTSEAVRLHALAGILEFTRRFADDARLNLFQIIQVAGAGVTSGDNGVRKQARALLLATLDLVGGVSGVNAAGARCAECLALYLVQGVLVSSSSIRTDVYGTIVGVLERSPSTLAEHMDQLLSKLVKNRPESPTAAHIDCLLAFFKIRQDYDRALCATLVDYLCTVVDYAVVEGAEVTTELGCLTIASMLIKSLKLILLNYSVVKPNDLRVLKALLCCDLHEYESLTERGKQTFEALFAEFVLLRAELGLKCASLFDRHQLVLLFPLVHLYCLRFSICADHESRIAAILLVAISVKEPHFTTQDLNELKPQWRQELLMKIPTEEVIFEPLRRALQNSLVSTNQHTTPFNTSSVSIADYGEHPGTFQLDVLFTQLCQGLSETIAQRPEILPIIAVTRGVAPCICAEMFCDTKAGSRIFAFLRQLPPDFEVTSRVALDHCGVLEHFIAAAEGKALIFQLLKTLLHMSRYCENIPELAFVARFLRPEAIGKLGDELRYVVRIALNCSSSTEVIDRLLQLFAARLCDASICSAASAMELMGALSHHLFAANQLDLEDGRAVGIDDHFQPFRQVLDKVASVADSLERTLDEDSVDLLEVVVGQCASKTMDRLLKSHSNNVWTVFEGYATLFKRCVQPVCERFVERGLSNMAVCVMNAALLPLHGMSGSDAKFAVDNNAVVSTANRPVWLQKLLEAQTVEGYSAVLLNRLPAGDGAEATVAKLCDTVSRILM</sequence>
<name>A0AAV4LW39_BABCB</name>
<organism evidence="1 2">
    <name type="scientific">Babesia caballi</name>
    <dbReference type="NCBI Taxonomy" id="5871"/>
    <lineage>
        <taxon>Eukaryota</taxon>
        <taxon>Sar</taxon>
        <taxon>Alveolata</taxon>
        <taxon>Apicomplexa</taxon>
        <taxon>Aconoidasida</taxon>
        <taxon>Piroplasmida</taxon>
        <taxon>Babesiidae</taxon>
        <taxon>Babesia</taxon>
    </lineage>
</organism>
<dbReference type="RefSeq" id="XP_067716501.1">
    <property type="nucleotide sequence ID" value="XM_067860400.1"/>
</dbReference>
<evidence type="ECO:0000313" key="2">
    <source>
        <dbReference type="Proteomes" id="UP001497744"/>
    </source>
</evidence>
<dbReference type="AlphaFoldDB" id="A0AAV4LW39"/>
<gene>
    <name evidence="1" type="ORF">BcabD6B2_38670</name>
</gene>
<dbReference type="GeneID" id="94195913"/>
<proteinExistence type="predicted"/>
<dbReference type="EMBL" id="BPLF01000003">
    <property type="protein sequence ID" value="GIX64432.1"/>
    <property type="molecule type" value="Genomic_DNA"/>
</dbReference>
<keyword evidence="2" id="KW-1185">Reference proteome</keyword>
<comment type="caution">
    <text evidence="1">The sequence shown here is derived from an EMBL/GenBank/DDBJ whole genome shotgun (WGS) entry which is preliminary data.</text>
</comment>
<dbReference type="InterPro" id="IPR016024">
    <property type="entry name" value="ARM-type_fold"/>
</dbReference>
<protein>
    <submittedName>
        <fullName evidence="1">Bromodomain-containing protein</fullName>
    </submittedName>
</protein>
<dbReference type="SUPFAM" id="SSF48371">
    <property type="entry name" value="ARM repeat"/>
    <property type="match status" value="1"/>
</dbReference>
<evidence type="ECO:0000313" key="1">
    <source>
        <dbReference type="EMBL" id="GIX64432.1"/>
    </source>
</evidence>
<dbReference type="Proteomes" id="UP001497744">
    <property type="component" value="Unassembled WGS sequence"/>
</dbReference>
<reference evidence="1 2" key="1">
    <citation type="submission" date="2021-06" db="EMBL/GenBank/DDBJ databases">
        <title>Genome sequence of Babesia caballi.</title>
        <authorList>
            <person name="Yamagishi J."/>
            <person name="Kidaka T."/>
            <person name="Ochi A."/>
        </authorList>
    </citation>
    <scope>NUCLEOTIDE SEQUENCE [LARGE SCALE GENOMIC DNA]</scope>
    <source>
        <strain evidence="1">USDA-D6B2</strain>
    </source>
</reference>